<name>A0ABR2GK55_9EUKA</name>
<evidence type="ECO:0000313" key="2">
    <source>
        <dbReference type="Proteomes" id="UP001470230"/>
    </source>
</evidence>
<comment type="caution">
    <text evidence="1">The sequence shown here is derived from an EMBL/GenBank/DDBJ whole genome shotgun (WGS) entry which is preliminary data.</text>
</comment>
<dbReference type="EMBL" id="JAPFFF010000542">
    <property type="protein sequence ID" value="KAK8834046.1"/>
    <property type="molecule type" value="Genomic_DNA"/>
</dbReference>
<dbReference type="InterPro" id="IPR026906">
    <property type="entry name" value="LRR_5"/>
</dbReference>
<dbReference type="InterPro" id="IPR053139">
    <property type="entry name" value="Surface_bspA-like"/>
</dbReference>
<gene>
    <name evidence="1" type="ORF">M9Y10_036937</name>
</gene>
<reference evidence="1 2" key="1">
    <citation type="submission" date="2024-04" db="EMBL/GenBank/DDBJ databases">
        <title>Tritrichomonas musculus Genome.</title>
        <authorList>
            <person name="Alves-Ferreira E."/>
            <person name="Grigg M."/>
            <person name="Lorenzi H."/>
            <person name="Galac M."/>
        </authorList>
    </citation>
    <scope>NUCLEOTIDE SEQUENCE [LARGE SCALE GENOMIC DNA]</scope>
    <source>
        <strain evidence="1 2">EAF2021</strain>
    </source>
</reference>
<keyword evidence="2" id="KW-1185">Reference proteome</keyword>
<accession>A0ABR2GK55</accession>
<dbReference type="PANTHER" id="PTHR45661">
    <property type="entry name" value="SURFACE ANTIGEN"/>
    <property type="match status" value="1"/>
</dbReference>
<evidence type="ECO:0008006" key="3">
    <source>
        <dbReference type="Google" id="ProtNLM"/>
    </source>
</evidence>
<proteinExistence type="predicted"/>
<dbReference type="Gene3D" id="3.80.10.10">
    <property type="entry name" value="Ribonuclease Inhibitor"/>
    <property type="match status" value="4"/>
</dbReference>
<evidence type="ECO:0000313" key="1">
    <source>
        <dbReference type="EMBL" id="KAK8834046.1"/>
    </source>
</evidence>
<sequence length="627" mass="71389">MIQAKTFEEKSIVYELDDKHESASIIKSSKAFGKIEIPSSIRAFNKKYTVKEIKKDAFSHNQNIQSICFDPSSKLSKIDKDSFANSSLVSLSIPASVEKLEDGFGSGAYKLTDIKIDLHSSNIRYIEKSFLVYEDSLVFARRDIEKANIPVCIKRIAQRSFDSCYDLISVSFIESEPEKTNTIIQEIDSYSFYFCSKLTQIKIPSSLTKICSFAFYNCDNLSSVDIRDDSKLESIGRSSFYNSRLKSLYIPSRLRNIEEGFLFGINSQIKLEISPKNENVELHNNDFIISKGILLFARKDIENAIIPSSVTRIAEAAFDHCKNMISVSFGDKETNLVELGQMSFCYCSSLTEIVIPPTVQSIGEYAFRNCTSLKSFKPFIKNDISTFQLKTIKNYAFMSCKNLEEIFIPPSLQIIEQNAFVECENLKYVIFLEKENIKSNLRVIDDYAFSNCYKLTHITIPSSVQKIGRYAFNFCKELSVFDIPDDSKLETINYCAFCSTGIKNLKIPSNLKKLEESCFFGTSKSIHIVMSPNNQNISLVNDNLFICENKIIFADYEVDNIVVPNHIEKIGKLSFYSYVKFKSLSFSDIKKSQLTEIGDYAFQNCQDLKEIRALPQKLKLIGNSSFQ</sequence>
<protein>
    <recommendedName>
        <fullName evidence="3">Surface antigen BspA-like</fullName>
    </recommendedName>
</protein>
<organism evidence="1 2">
    <name type="scientific">Tritrichomonas musculus</name>
    <dbReference type="NCBI Taxonomy" id="1915356"/>
    <lineage>
        <taxon>Eukaryota</taxon>
        <taxon>Metamonada</taxon>
        <taxon>Parabasalia</taxon>
        <taxon>Tritrichomonadida</taxon>
        <taxon>Tritrichomonadidae</taxon>
        <taxon>Tritrichomonas</taxon>
    </lineage>
</organism>
<dbReference type="SUPFAM" id="SSF52058">
    <property type="entry name" value="L domain-like"/>
    <property type="match status" value="2"/>
</dbReference>
<dbReference type="Proteomes" id="UP001470230">
    <property type="component" value="Unassembled WGS sequence"/>
</dbReference>
<feature type="non-terminal residue" evidence="1">
    <location>
        <position position="627"/>
    </location>
</feature>
<dbReference type="Pfam" id="PF13306">
    <property type="entry name" value="LRR_5"/>
    <property type="match status" value="5"/>
</dbReference>
<dbReference type="InterPro" id="IPR032675">
    <property type="entry name" value="LRR_dom_sf"/>
</dbReference>
<dbReference type="PANTHER" id="PTHR45661:SF3">
    <property type="entry name" value="IG-LIKE DOMAIN-CONTAINING PROTEIN"/>
    <property type="match status" value="1"/>
</dbReference>